<dbReference type="AlphaFoldDB" id="A0A8S4QAR0"/>
<evidence type="ECO:0000256" key="1">
    <source>
        <dbReference type="SAM" id="MobiDB-lite"/>
    </source>
</evidence>
<dbReference type="Proteomes" id="UP000838756">
    <property type="component" value="Unassembled WGS sequence"/>
</dbReference>
<dbReference type="EMBL" id="CAKXAJ010001311">
    <property type="protein sequence ID" value="CAH2207789.1"/>
    <property type="molecule type" value="Genomic_DNA"/>
</dbReference>
<keyword evidence="3" id="KW-1185">Reference proteome</keyword>
<organism evidence="2 3">
    <name type="scientific">Pararge aegeria aegeria</name>
    <dbReference type="NCBI Taxonomy" id="348720"/>
    <lineage>
        <taxon>Eukaryota</taxon>
        <taxon>Metazoa</taxon>
        <taxon>Ecdysozoa</taxon>
        <taxon>Arthropoda</taxon>
        <taxon>Hexapoda</taxon>
        <taxon>Insecta</taxon>
        <taxon>Pterygota</taxon>
        <taxon>Neoptera</taxon>
        <taxon>Endopterygota</taxon>
        <taxon>Lepidoptera</taxon>
        <taxon>Glossata</taxon>
        <taxon>Ditrysia</taxon>
        <taxon>Papilionoidea</taxon>
        <taxon>Nymphalidae</taxon>
        <taxon>Satyrinae</taxon>
        <taxon>Satyrini</taxon>
        <taxon>Parargina</taxon>
        <taxon>Pararge</taxon>
    </lineage>
</organism>
<feature type="region of interest" description="Disordered" evidence="1">
    <location>
        <begin position="47"/>
        <end position="71"/>
    </location>
</feature>
<evidence type="ECO:0000313" key="3">
    <source>
        <dbReference type="Proteomes" id="UP000838756"/>
    </source>
</evidence>
<proteinExistence type="predicted"/>
<comment type="caution">
    <text evidence="2">The sequence shown here is derived from an EMBL/GenBank/DDBJ whole genome shotgun (WGS) entry which is preliminary data.</text>
</comment>
<name>A0A8S4QAR0_9NEOP</name>
<accession>A0A8S4QAR0</accession>
<protein>
    <submittedName>
        <fullName evidence="2">Jg22978 protein</fullName>
    </submittedName>
</protein>
<sequence length="123" mass="12831">MYKFLLLKLGLRAEKKRPLPRTFGISGLAPALSGVNVRFTLALVRPAGPHRRSPGSEHGTASPLRGGVPATSAAVTGAPRRLLRLLTAACGASGCGICYEASSISASGQRRMHPASGREKLLT</sequence>
<reference evidence="2" key="1">
    <citation type="submission" date="2022-03" db="EMBL/GenBank/DDBJ databases">
        <authorList>
            <person name="Lindestad O."/>
        </authorList>
    </citation>
    <scope>NUCLEOTIDE SEQUENCE</scope>
</reference>
<gene>
    <name evidence="2" type="primary">jg22978</name>
    <name evidence="2" type="ORF">PAEG_LOCUS409</name>
</gene>
<evidence type="ECO:0000313" key="2">
    <source>
        <dbReference type="EMBL" id="CAH2207789.1"/>
    </source>
</evidence>